<dbReference type="AlphaFoldDB" id="A0A5B8LT91"/>
<feature type="chain" id="PRO_5022994920" description="DUF1036 domain-containing protein" evidence="1">
    <location>
        <begin position="21"/>
        <end position="200"/>
    </location>
</feature>
<evidence type="ECO:0000313" key="3">
    <source>
        <dbReference type="Proteomes" id="UP000315364"/>
    </source>
</evidence>
<dbReference type="KEGG" id="dea:FPZ08_12485"/>
<keyword evidence="1" id="KW-0732">Signal</keyword>
<dbReference type="EMBL" id="CP042304">
    <property type="protein sequence ID" value="QDZ11507.1"/>
    <property type="molecule type" value="Genomic_DNA"/>
</dbReference>
<evidence type="ECO:0000313" key="2">
    <source>
        <dbReference type="EMBL" id="QDZ11507.1"/>
    </source>
</evidence>
<dbReference type="RefSeq" id="WP_146290326.1">
    <property type="nucleotide sequence ID" value="NZ_CP042304.1"/>
</dbReference>
<dbReference type="OrthoDB" id="7945864at2"/>
<protein>
    <recommendedName>
        <fullName evidence="4">DUF1036 domain-containing protein</fullName>
    </recommendedName>
</protein>
<accession>A0A5B8LT91</accession>
<dbReference type="Proteomes" id="UP000315364">
    <property type="component" value="Chromosome"/>
</dbReference>
<proteinExistence type="predicted"/>
<feature type="signal peptide" evidence="1">
    <location>
        <begin position="1"/>
        <end position="20"/>
    </location>
</feature>
<gene>
    <name evidence="2" type="ORF">FPZ08_12485</name>
</gene>
<keyword evidence="3" id="KW-1185">Reference proteome</keyword>
<sequence length="200" mass="22576">MKTLLAALAIATVTASTAMAFDADSQAIIDRHKSGKLVAIHDVATLMRSSAQWCYLNQDHTCAWTDIYLDVTDTGATFEIGNAWDADTDIAFTDKGVFEDDRYICETDYDWVPSVRATRRSDGSVITGRLLWDLKADIYAIRAGDIQNCFDYLYLRADPDYEQITLLQRQYADGVHDETRDVEVTLHMNSEDAAGLSWRW</sequence>
<name>A0A5B8LT91_9HYPH</name>
<organism evidence="2 3">
    <name type="scientific">Devosia ginsengisoli</name>
    <dbReference type="NCBI Taxonomy" id="400770"/>
    <lineage>
        <taxon>Bacteria</taxon>
        <taxon>Pseudomonadati</taxon>
        <taxon>Pseudomonadota</taxon>
        <taxon>Alphaproteobacteria</taxon>
        <taxon>Hyphomicrobiales</taxon>
        <taxon>Devosiaceae</taxon>
        <taxon>Devosia</taxon>
    </lineage>
</organism>
<reference evidence="2 3" key="1">
    <citation type="submission" date="2019-07" db="EMBL/GenBank/DDBJ databases">
        <title>Full genome sequence of Devosia sp. Gsoil 520.</title>
        <authorList>
            <person name="Im W.-T."/>
        </authorList>
    </citation>
    <scope>NUCLEOTIDE SEQUENCE [LARGE SCALE GENOMIC DNA]</scope>
    <source>
        <strain evidence="2 3">Gsoil 520</strain>
    </source>
</reference>
<evidence type="ECO:0000256" key="1">
    <source>
        <dbReference type="SAM" id="SignalP"/>
    </source>
</evidence>
<evidence type="ECO:0008006" key="4">
    <source>
        <dbReference type="Google" id="ProtNLM"/>
    </source>
</evidence>